<dbReference type="InterPro" id="IPR019734">
    <property type="entry name" value="TPR_rpt"/>
</dbReference>
<dbReference type="Pfam" id="PF13181">
    <property type="entry name" value="TPR_8"/>
    <property type="match status" value="2"/>
</dbReference>
<evidence type="ECO:0000313" key="5">
    <source>
        <dbReference type="EMBL" id="KAB1209466.1"/>
    </source>
</evidence>
<dbReference type="SMART" id="SM00028">
    <property type="entry name" value="TPR"/>
    <property type="match status" value="12"/>
</dbReference>
<dbReference type="PROSITE" id="PS50005">
    <property type="entry name" value="TPR"/>
    <property type="match status" value="4"/>
</dbReference>
<dbReference type="Pfam" id="PF00515">
    <property type="entry name" value="TPR_1"/>
    <property type="match status" value="1"/>
</dbReference>
<dbReference type="Pfam" id="PF13432">
    <property type="entry name" value="TPR_16"/>
    <property type="match status" value="1"/>
</dbReference>
<dbReference type="EMBL" id="RXIC02000024">
    <property type="protein sequence ID" value="KAB1209466.1"/>
    <property type="molecule type" value="Genomic_DNA"/>
</dbReference>
<dbReference type="GO" id="GO:0016593">
    <property type="term" value="C:Cdc73/Paf1 complex"/>
    <property type="evidence" value="ECO:0007669"/>
    <property type="project" value="TreeGrafter"/>
</dbReference>
<proteinExistence type="predicted"/>
<dbReference type="PANTHER" id="PTHR14027">
    <property type="entry name" value="RNA POLYMERASE-ASSOCIATED PROTEIN CTR9"/>
    <property type="match status" value="1"/>
</dbReference>
<keyword evidence="2 3" id="KW-0802">TPR repeat</keyword>
<dbReference type="AlphaFoldDB" id="A0A6A1VBA4"/>
<evidence type="ECO:0000256" key="3">
    <source>
        <dbReference type="PROSITE-ProRule" id="PRU00339"/>
    </source>
</evidence>
<sequence>MACVYIPVQNSEEEVRVALDQLPRDAADILDILKAEQAPLDLWLIIAREYFKQGKAEQFRQILEEGSGPEIDDYYSDVRYERIAILNALGAYYSYLGKIETKQREKEEHFILATQYYNKASRIDMHEPSTWVGKGQLLLAKGDVEQASAAFKIVLDGDRDNVPALMGQACVEFNRGHYSESLELYKRALIAHPTGPAAIRLGIGLCRYKLGQFEKARQAFRRVLQLDPENVEALVALAITDLHTNEAAGIRNGMKKMQRAFEIYPYSAMALNYLANHFFFTGQHFLVEQLTETALAVTNHGPTKSHSYYNLARSYHSKGDYEKAGLYYMASVKEINKPYEFIFPYYGLGQVQLKLGDLRSAQSNFEKVLEIYPDNCETLKVLGHIYVQLGQTEKAQEFLRKATKIDPRDSQAFIELGELLISSDTGAALDFFKTARGLLRKGGQEVPIELLNNIGVLHFERGEFELAEQTFMEGLGDGIWLAFIEGRENFQECDASESILQYKDMQFFQRLEDNGRHVELPWDKVTPIFNLARLQEQLHNPETAGILYRLILFKYPDYIDAYLRLAAIAKARNNIQISIELVHDALKVNEKCPNALSMLGELELKNDDWVKAKETFRAASDATDGKDSYATLSLGNWNYFAAIRNEKRNPKLEATHLEKAKELYTRVLLQRPANLYAANGAGMVLAEKGHFDVSKDIFTQVQEAASGNIFVQMPDVWINLAHVYFAQGNFALAVKMYQNCLRKFYHNTDSQILLYLARTYYEAEQWQDCKKTLLRAIHLAPSNYTLRFDAGVTMQKFSASTLQKEKKTADEVRSTISELENAVRLFSHLSAASNLHFHGFDEKKIDTHVEYCKNVLDAAKPHLEAAIREEQQIRQRQEVARQLALAEEASRKAEEQRKFQLERRKQEDELKRVRQQEEHFQRIKDQWKSSTPASKRRERSEIDDEEGGNSEKRRRKGGKRRKKDRSSKSRYETEEAEADMMGDQEDLDDEDANFNHMEPASQNDHDEAEENAQDPLAAAGLEDSDAEDEVAVPTSATGRRRRAWSESDDDEPIGRQPLSRENSAELQESDEEAREDDSKPNGNADADAEDED</sequence>
<dbReference type="FunFam" id="1.25.40.10:FF:000383">
    <property type="entry name" value="Rna polymerase-associated protein ctr9"/>
    <property type="match status" value="1"/>
</dbReference>
<evidence type="ECO:0000313" key="6">
    <source>
        <dbReference type="Proteomes" id="UP000516437"/>
    </source>
</evidence>
<dbReference type="PROSITE" id="PS50293">
    <property type="entry name" value="TPR_REGION"/>
    <property type="match status" value="1"/>
</dbReference>
<dbReference type="GO" id="GO:0006355">
    <property type="term" value="P:regulation of DNA-templated transcription"/>
    <property type="evidence" value="ECO:0007669"/>
    <property type="project" value="InterPro"/>
</dbReference>
<dbReference type="OrthoDB" id="343875at2759"/>
<evidence type="ECO:0000256" key="2">
    <source>
        <dbReference type="ARBA" id="ARBA00022803"/>
    </source>
</evidence>
<keyword evidence="1" id="KW-0677">Repeat</keyword>
<dbReference type="Proteomes" id="UP000516437">
    <property type="component" value="Chromosome 6"/>
</dbReference>
<gene>
    <name evidence="5" type="ORF">CJ030_MR6G018845</name>
</gene>
<evidence type="ECO:0000256" key="4">
    <source>
        <dbReference type="SAM" id="MobiDB-lite"/>
    </source>
</evidence>
<protein>
    <submittedName>
        <fullName evidence="5">Uncharacterized protein</fullName>
    </submittedName>
</protein>
<feature type="repeat" description="TPR" evidence="3">
    <location>
        <begin position="197"/>
        <end position="230"/>
    </location>
</feature>
<feature type="compositionally biased region" description="Acidic residues" evidence="4">
    <location>
        <begin position="974"/>
        <end position="992"/>
    </location>
</feature>
<dbReference type="InterPro" id="IPR031101">
    <property type="entry name" value="Ctr9"/>
</dbReference>
<accession>A0A6A1VBA4</accession>
<feature type="compositionally biased region" description="Basic and acidic residues" evidence="4">
    <location>
        <begin position="888"/>
        <end position="927"/>
    </location>
</feature>
<dbReference type="FunFam" id="1.25.40.10:FF:000328">
    <property type="entry name" value="protein CTR9 homolog"/>
    <property type="match status" value="1"/>
</dbReference>
<dbReference type="InterPro" id="IPR011990">
    <property type="entry name" value="TPR-like_helical_dom_sf"/>
</dbReference>
<feature type="compositionally biased region" description="Basic residues" evidence="4">
    <location>
        <begin position="952"/>
        <end position="965"/>
    </location>
</feature>
<keyword evidence="6" id="KW-1185">Reference proteome</keyword>
<evidence type="ECO:0000256" key="1">
    <source>
        <dbReference type="ARBA" id="ARBA00022737"/>
    </source>
</evidence>
<comment type="caution">
    <text evidence="5">The sequence shown here is derived from an EMBL/GenBank/DDBJ whole genome shotgun (WGS) entry which is preliminary data.</text>
</comment>
<organism evidence="5 6">
    <name type="scientific">Morella rubra</name>
    <name type="common">Chinese bayberry</name>
    <dbReference type="NCBI Taxonomy" id="262757"/>
    <lineage>
        <taxon>Eukaryota</taxon>
        <taxon>Viridiplantae</taxon>
        <taxon>Streptophyta</taxon>
        <taxon>Embryophyta</taxon>
        <taxon>Tracheophyta</taxon>
        <taxon>Spermatophyta</taxon>
        <taxon>Magnoliopsida</taxon>
        <taxon>eudicotyledons</taxon>
        <taxon>Gunneridae</taxon>
        <taxon>Pentapetalae</taxon>
        <taxon>rosids</taxon>
        <taxon>fabids</taxon>
        <taxon>Fagales</taxon>
        <taxon>Myricaceae</taxon>
        <taxon>Morella</taxon>
    </lineage>
</organism>
<feature type="repeat" description="TPR" evidence="3">
    <location>
        <begin position="714"/>
        <end position="747"/>
    </location>
</feature>
<feature type="repeat" description="TPR" evidence="3">
    <location>
        <begin position="342"/>
        <end position="375"/>
    </location>
</feature>
<dbReference type="Pfam" id="PF14559">
    <property type="entry name" value="TPR_19"/>
    <property type="match status" value="1"/>
</dbReference>
<dbReference type="GO" id="GO:0000993">
    <property type="term" value="F:RNA polymerase II complex binding"/>
    <property type="evidence" value="ECO:0007669"/>
    <property type="project" value="TreeGrafter"/>
</dbReference>
<dbReference type="SUPFAM" id="SSF48452">
    <property type="entry name" value="TPR-like"/>
    <property type="match status" value="3"/>
</dbReference>
<name>A0A6A1VBA4_9ROSI</name>
<dbReference type="GO" id="GO:0006368">
    <property type="term" value="P:transcription elongation by RNA polymerase II"/>
    <property type="evidence" value="ECO:0007669"/>
    <property type="project" value="TreeGrafter"/>
</dbReference>
<reference evidence="5 6" key="1">
    <citation type="journal article" date="2019" name="Plant Biotechnol. J.">
        <title>The red bayberry genome and genetic basis of sex determination.</title>
        <authorList>
            <person name="Jia H.M."/>
            <person name="Jia H.J."/>
            <person name="Cai Q.L."/>
            <person name="Wang Y."/>
            <person name="Zhao H.B."/>
            <person name="Yang W.F."/>
            <person name="Wang G.Y."/>
            <person name="Li Y.H."/>
            <person name="Zhan D.L."/>
            <person name="Shen Y.T."/>
            <person name="Niu Q.F."/>
            <person name="Chang L."/>
            <person name="Qiu J."/>
            <person name="Zhao L."/>
            <person name="Xie H.B."/>
            <person name="Fu W.Y."/>
            <person name="Jin J."/>
            <person name="Li X.W."/>
            <person name="Jiao Y."/>
            <person name="Zhou C.C."/>
            <person name="Tu T."/>
            <person name="Chai C.Y."/>
            <person name="Gao J.L."/>
            <person name="Fan L.J."/>
            <person name="van de Weg E."/>
            <person name="Wang J.Y."/>
            <person name="Gao Z.S."/>
        </authorList>
    </citation>
    <scope>NUCLEOTIDE SEQUENCE [LARGE SCALE GENOMIC DNA]</scope>
    <source>
        <tissue evidence="5">Leaves</tissue>
    </source>
</reference>
<feature type="region of interest" description="Disordered" evidence="4">
    <location>
        <begin position="888"/>
        <end position="1092"/>
    </location>
</feature>
<dbReference type="FunFam" id="1.25.40.10:FF:000628">
    <property type="entry name" value="protein CTR9 homolog"/>
    <property type="match status" value="1"/>
</dbReference>
<feature type="repeat" description="TPR" evidence="3">
    <location>
        <begin position="376"/>
        <end position="409"/>
    </location>
</feature>
<dbReference type="Gene3D" id="1.25.40.10">
    <property type="entry name" value="Tetratricopeptide repeat domain"/>
    <property type="match status" value="4"/>
</dbReference>
<dbReference type="PANTHER" id="PTHR14027:SF2">
    <property type="entry name" value="RNA POLYMERASE-ASSOCIATED PROTEIN CTR9 HOMOLOG"/>
    <property type="match status" value="1"/>
</dbReference>